<dbReference type="SUPFAM" id="SSF88659">
    <property type="entry name" value="Sigma3 and sigma4 domains of RNA polymerase sigma factors"/>
    <property type="match status" value="1"/>
</dbReference>
<feature type="domain" description="RNA polymerase sigma-70 region 4" evidence="2">
    <location>
        <begin position="215"/>
        <end position="263"/>
    </location>
</feature>
<dbReference type="EMBL" id="JAVREO010000013">
    <property type="protein sequence ID" value="MDT0268788.1"/>
    <property type="molecule type" value="Genomic_DNA"/>
</dbReference>
<evidence type="ECO:0000259" key="2">
    <source>
        <dbReference type="Pfam" id="PF04545"/>
    </source>
</evidence>
<proteinExistence type="predicted"/>
<comment type="caution">
    <text evidence="3">The sequence shown here is derived from an EMBL/GenBank/DDBJ whole genome shotgun (WGS) entry which is preliminary data.</text>
</comment>
<dbReference type="RefSeq" id="WP_311668882.1">
    <property type="nucleotide sequence ID" value="NZ_JAVREO010000013.1"/>
</dbReference>
<dbReference type="InterPro" id="IPR007630">
    <property type="entry name" value="RNA_pol_sigma70_r4"/>
</dbReference>
<dbReference type="Proteomes" id="UP001183410">
    <property type="component" value="Unassembled WGS sequence"/>
</dbReference>
<feature type="compositionally biased region" description="Low complexity" evidence="1">
    <location>
        <begin position="434"/>
        <end position="446"/>
    </location>
</feature>
<evidence type="ECO:0000313" key="3">
    <source>
        <dbReference type="EMBL" id="MDT0268788.1"/>
    </source>
</evidence>
<accession>A0ABU2JUX8</accession>
<protein>
    <submittedName>
        <fullName evidence="3">Sigma factor-like helix-turn-helix DNA-binding protein</fullName>
    </submittedName>
</protein>
<evidence type="ECO:0000256" key="1">
    <source>
        <dbReference type="SAM" id="MobiDB-lite"/>
    </source>
</evidence>
<gene>
    <name evidence="3" type="ORF">RM844_21095</name>
</gene>
<keyword evidence="4" id="KW-1185">Reference proteome</keyword>
<sequence>MAELAEPADRSRQGRGWTLAECAELVEAIGVGRSLPEIAAAHGRSPGAIAARAVRLIPPAERVDRSGALAWLRARLATEPEYDWAGRLAEWERGRPQRRESARAARGARASAAVPPAALDEVLAEWTDRTGQRLAPTRAEEFLRRPVTAALAGEAAPTRRAAADRLWRRDRRLLLDDWLLECRHPGLGGRAPDRAAIQAGDPDAVLALRELLAAALSALPPRQRTVLAGRFGLDDGVPRSLAAVGGELGLTGERARQLQQRTVAGLATSDEPAARRLAELLRAGLGLSAAPRGGDRAAGAAPAGPGDRPAAGQEPAGSGGQTASRERPDGFGERMAGPGDRPAGAGERLTGEAAPAARLLVLAEALLPGVNSGQAVAQLARLAGASDAGARQLERAVAELVERRRAVARRRRRDAARAERARLRWGRLAAGIDWPGGPARGPAPDAEPAEPPVEPGDRSGRWLSHKLGREVRYSSQRVLDVVELLDAAPQVADFTEEPPVVTCAFDGVAHRYRPDLLVVTEDGGCVLVTVGAITDLALAVQVARHRALVARCAERGWGLLRTDGHRTLPDLRRHPVDPAVTSALATALAGGAALSWPDVCALRERVSFTHRDLAALVLRHGWEWRTGPYRLSAARQAPPADPA</sequence>
<feature type="region of interest" description="Disordered" evidence="1">
    <location>
        <begin position="434"/>
        <end position="461"/>
    </location>
</feature>
<organism evidence="3 4">
    <name type="scientific">Streptomyces chisholmiae</name>
    <dbReference type="NCBI Taxonomy" id="3075540"/>
    <lineage>
        <taxon>Bacteria</taxon>
        <taxon>Bacillati</taxon>
        <taxon>Actinomycetota</taxon>
        <taxon>Actinomycetes</taxon>
        <taxon>Kitasatosporales</taxon>
        <taxon>Streptomycetaceae</taxon>
        <taxon>Streptomyces</taxon>
    </lineage>
</organism>
<dbReference type="InterPro" id="IPR013324">
    <property type="entry name" value="RNA_pol_sigma_r3/r4-like"/>
</dbReference>
<feature type="region of interest" description="Disordered" evidence="1">
    <location>
        <begin position="291"/>
        <end position="347"/>
    </location>
</feature>
<dbReference type="Pfam" id="PF04545">
    <property type="entry name" value="Sigma70_r4"/>
    <property type="match status" value="1"/>
</dbReference>
<reference evidence="4" key="1">
    <citation type="submission" date="2023-07" db="EMBL/GenBank/DDBJ databases">
        <title>30 novel species of actinomycetes from the DSMZ collection.</title>
        <authorList>
            <person name="Nouioui I."/>
        </authorList>
    </citation>
    <scope>NUCLEOTIDE SEQUENCE [LARGE SCALE GENOMIC DNA]</scope>
    <source>
        <strain evidence="4">DSM 44915</strain>
    </source>
</reference>
<feature type="compositionally biased region" description="Low complexity" evidence="1">
    <location>
        <begin position="291"/>
        <end position="312"/>
    </location>
</feature>
<dbReference type="Gene3D" id="1.10.10.10">
    <property type="entry name" value="Winged helix-like DNA-binding domain superfamily/Winged helix DNA-binding domain"/>
    <property type="match status" value="1"/>
</dbReference>
<dbReference type="InterPro" id="IPR036388">
    <property type="entry name" value="WH-like_DNA-bd_sf"/>
</dbReference>
<name>A0ABU2JUX8_9ACTN</name>
<evidence type="ECO:0000313" key="4">
    <source>
        <dbReference type="Proteomes" id="UP001183410"/>
    </source>
</evidence>